<dbReference type="SUPFAM" id="SSF55920">
    <property type="entry name" value="Creatinase/aminopeptidase"/>
    <property type="match status" value="1"/>
</dbReference>
<comment type="caution">
    <text evidence="3">The sequence shown here is derived from an EMBL/GenBank/DDBJ whole genome shotgun (WGS) entry which is preliminary data.</text>
</comment>
<dbReference type="SUPFAM" id="SSF53092">
    <property type="entry name" value="Creatinase/prolidase N-terminal domain"/>
    <property type="match status" value="1"/>
</dbReference>
<evidence type="ECO:0000259" key="1">
    <source>
        <dbReference type="Pfam" id="PF00557"/>
    </source>
</evidence>
<dbReference type="AlphaFoldDB" id="A0A9D8KJ09"/>
<dbReference type="Gene3D" id="3.90.230.10">
    <property type="entry name" value="Creatinase/methionine aminopeptidase superfamily"/>
    <property type="match status" value="1"/>
</dbReference>
<dbReference type="Gene3D" id="3.40.350.10">
    <property type="entry name" value="Creatinase/prolidase N-terminal domain"/>
    <property type="match status" value="1"/>
</dbReference>
<evidence type="ECO:0000313" key="3">
    <source>
        <dbReference type="EMBL" id="MBN1574361.1"/>
    </source>
</evidence>
<reference evidence="3" key="2">
    <citation type="submission" date="2021-01" db="EMBL/GenBank/DDBJ databases">
        <authorList>
            <person name="Hahn C.R."/>
            <person name="Youssef N.H."/>
            <person name="Elshahed M."/>
        </authorList>
    </citation>
    <scope>NUCLEOTIDE SEQUENCE</scope>
    <source>
        <strain evidence="3">Zod_Metabat.24</strain>
    </source>
</reference>
<dbReference type="CDD" id="cd01066">
    <property type="entry name" value="APP_MetAP"/>
    <property type="match status" value="1"/>
</dbReference>
<accession>A0A9D8KJ09</accession>
<dbReference type="GO" id="GO:0004177">
    <property type="term" value="F:aminopeptidase activity"/>
    <property type="evidence" value="ECO:0007669"/>
    <property type="project" value="UniProtKB-KW"/>
</dbReference>
<gene>
    <name evidence="3" type="ORF">JW984_14270</name>
</gene>
<proteinExistence type="predicted"/>
<evidence type="ECO:0000259" key="2">
    <source>
        <dbReference type="Pfam" id="PF01321"/>
    </source>
</evidence>
<dbReference type="Pfam" id="PF00557">
    <property type="entry name" value="Peptidase_M24"/>
    <property type="match status" value="1"/>
</dbReference>
<dbReference type="Proteomes" id="UP000809273">
    <property type="component" value="Unassembled WGS sequence"/>
</dbReference>
<organism evidence="3 4">
    <name type="scientific">Candidatus Zymogenus saltonus</name>
    <dbReference type="NCBI Taxonomy" id="2844893"/>
    <lineage>
        <taxon>Bacteria</taxon>
        <taxon>Deltaproteobacteria</taxon>
        <taxon>Candidatus Zymogenia</taxon>
        <taxon>Candidatus Zymogeniales</taxon>
        <taxon>Candidatus Zymogenaceae</taxon>
        <taxon>Candidatus Zymogenus</taxon>
    </lineage>
</organism>
<feature type="domain" description="Creatinase N-terminal" evidence="2">
    <location>
        <begin position="20"/>
        <end position="137"/>
    </location>
</feature>
<protein>
    <submittedName>
        <fullName evidence="3">Aminopeptidase P family protein</fullName>
    </submittedName>
</protein>
<name>A0A9D8KJ09_9DELT</name>
<evidence type="ECO:0000313" key="4">
    <source>
        <dbReference type="Proteomes" id="UP000809273"/>
    </source>
</evidence>
<dbReference type="InterPro" id="IPR000587">
    <property type="entry name" value="Creatinase_N"/>
</dbReference>
<sequence>MTKLPEPITSPPTEEELASRVEKIRAKMDEKGYDYCVSFDPVNIYYLTNFANLVHERPFILIIPKKGKVKMVCPLLETSHVKARARLPLDYKIYYEFPAPEGGNWFDIYRAEIDGSASVAVESAMPVGIYNKTPGKIVVDDIIDDVRLVKTKYEIGRTVHGCQVVDGGHEKLLELTRPGAMEIAIYGDAVRAMMGKVLGEIPEANLIVTRLLAAVWPPSISHDPHRIPKPFMPMEEGGPQVSIVAGQVDGYGVEVERTFFLGKVPESAKRPFETMMEARALAYKLAVPGARFSDIDKKVRKVIIDAGYEDYILHRTGHGMGITGHEAPFLAIGDDREIVPDMIISIEPGIYIEGQGGFRHSDTVLITQTGNVRLTKTPDTLSELTIPL</sequence>
<reference evidence="3" key="1">
    <citation type="journal article" date="2021" name="Environ. Microbiol.">
        <title>Genomic characterization of three novel Desulfobacterota classes expand the metabolic and phylogenetic diversity of the phylum.</title>
        <authorList>
            <person name="Murphy C.L."/>
            <person name="Biggerstaff J."/>
            <person name="Eichhorn A."/>
            <person name="Ewing E."/>
            <person name="Shahan R."/>
            <person name="Soriano D."/>
            <person name="Stewart S."/>
            <person name="VanMol K."/>
            <person name="Walker R."/>
            <person name="Walters P."/>
            <person name="Elshahed M.S."/>
            <person name="Youssef N.H."/>
        </authorList>
    </citation>
    <scope>NUCLEOTIDE SEQUENCE</scope>
    <source>
        <strain evidence="3">Zod_Metabat.24</strain>
    </source>
</reference>
<dbReference type="InterPro" id="IPR000994">
    <property type="entry name" value="Pept_M24"/>
</dbReference>
<dbReference type="Pfam" id="PF01321">
    <property type="entry name" value="Creatinase_N"/>
    <property type="match status" value="1"/>
</dbReference>
<dbReference type="InterPro" id="IPR036005">
    <property type="entry name" value="Creatinase/aminopeptidase-like"/>
</dbReference>
<feature type="domain" description="Peptidase M24" evidence="1">
    <location>
        <begin position="162"/>
        <end position="368"/>
    </location>
</feature>
<dbReference type="PANTHER" id="PTHR46112:SF2">
    <property type="entry name" value="XAA-PRO AMINOPEPTIDASE P-RELATED"/>
    <property type="match status" value="1"/>
</dbReference>
<dbReference type="EMBL" id="JAFGIX010000076">
    <property type="protein sequence ID" value="MBN1574361.1"/>
    <property type="molecule type" value="Genomic_DNA"/>
</dbReference>
<keyword evidence="3" id="KW-0645">Protease</keyword>
<keyword evidence="3" id="KW-0378">Hydrolase</keyword>
<keyword evidence="3" id="KW-0031">Aminopeptidase</keyword>
<dbReference type="InterPro" id="IPR029149">
    <property type="entry name" value="Creatin/AminoP/Spt16_N"/>
</dbReference>
<dbReference type="InterPro" id="IPR050659">
    <property type="entry name" value="Peptidase_M24B"/>
</dbReference>
<dbReference type="PANTHER" id="PTHR46112">
    <property type="entry name" value="AMINOPEPTIDASE"/>
    <property type="match status" value="1"/>
</dbReference>